<dbReference type="InterPro" id="IPR047951">
    <property type="entry name" value="Transpos_ISL3"/>
</dbReference>
<gene>
    <name evidence="2" type="ORF">CKO25_20625</name>
</gene>
<dbReference type="Pfam" id="PF01610">
    <property type="entry name" value="DDE_Tnp_ISL3"/>
    <property type="match status" value="1"/>
</dbReference>
<evidence type="ECO:0000259" key="1">
    <source>
        <dbReference type="Pfam" id="PF01610"/>
    </source>
</evidence>
<proteinExistence type="predicted"/>
<accession>A0A9X0WMD4</accession>
<feature type="domain" description="Transposase IS204/IS1001/IS1096/IS1165 DDE" evidence="1">
    <location>
        <begin position="47"/>
        <end position="210"/>
    </location>
</feature>
<feature type="non-terminal residue" evidence="2">
    <location>
        <position position="211"/>
    </location>
</feature>
<dbReference type="EMBL" id="NRSD01000066">
    <property type="protein sequence ID" value="MBK1646975.1"/>
    <property type="molecule type" value="Genomic_DNA"/>
</dbReference>
<evidence type="ECO:0000313" key="3">
    <source>
        <dbReference type="Proteomes" id="UP001138802"/>
    </source>
</evidence>
<reference evidence="2 3" key="1">
    <citation type="journal article" date="2020" name="Microorganisms">
        <title>Osmotic Adaptation and Compatible Solute Biosynthesis of Phototrophic Bacteria as Revealed from Genome Analyses.</title>
        <authorList>
            <person name="Imhoff J.F."/>
            <person name="Rahn T."/>
            <person name="Kunzel S."/>
            <person name="Keller A."/>
            <person name="Neulinger S.C."/>
        </authorList>
    </citation>
    <scope>NUCLEOTIDE SEQUENCE [LARGE SCALE GENOMIC DNA]</scope>
    <source>
        <strain evidence="2 3">DSM 21303</strain>
    </source>
</reference>
<keyword evidence="3" id="KW-1185">Reference proteome</keyword>
<comment type="caution">
    <text evidence="2">The sequence shown here is derived from an EMBL/GenBank/DDBJ whole genome shotgun (WGS) entry which is preliminary data.</text>
</comment>
<dbReference type="Proteomes" id="UP001138802">
    <property type="component" value="Unassembled WGS sequence"/>
</dbReference>
<protein>
    <recommendedName>
        <fullName evidence="1">Transposase IS204/IS1001/IS1096/IS1165 DDE domain-containing protein</fullName>
    </recommendedName>
</protein>
<name>A0A9X0WMD4_9GAMM</name>
<dbReference type="RefSeq" id="WP_200389812.1">
    <property type="nucleotide sequence ID" value="NZ_NRSD01000066.1"/>
</dbReference>
<dbReference type="PANTHER" id="PTHR33498:SF1">
    <property type="entry name" value="TRANSPOSASE FOR INSERTION SEQUENCE ELEMENT IS1557"/>
    <property type="match status" value="1"/>
</dbReference>
<sequence>MLLELINSTLEDVSRKQAIGVDALQCILDRQMSATIDWNPIQNLEVVGIDEIALKKGHRDFVVVVSAYINGMLQVIGLLSERTKAAVKAFFNSIPKRLRRTVKVICTDLYAGFIGAAKAVFGKRVLICADRFHIARLYRDSFETLRKREWKRLQRTLTKSTLDQFKNVHGLLRHRRADLTDDERRILNRLFVHSPQIKDAHDACEALTMIY</sequence>
<dbReference type="InterPro" id="IPR002560">
    <property type="entry name" value="Transposase_DDE"/>
</dbReference>
<organism evidence="2 3">
    <name type="scientific">Thiocapsa imhoffii</name>
    <dbReference type="NCBI Taxonomy" id="382777"/>
    <lineage>
        <taxon>Bacteria</taxon>
        <taxon>Pseudomonadati</taxon>
        <taxon>Pseudomonadota</taxon>
        <taxon>Gammaproteobacteria</taxon>
        <taxon>Chromatiales</taxon>
        <taxon>Chromatiaceae</taxon>
        <taxon>Thiocapsa</taxon>
    </lineage>
</organism>
<dbReference type="AlphaFoldDB" id="A0A9X0WMD4"/>
<dbReference type="PANTHER" id="PTHR33498">
    <property type="entry name" value="TRANSPOSASE FOR INSERTION SEQUENCE ELEMENT IS1557"/>
    <property type="match status" value="1"/>
</dbReference>
<evidence type="ECO:0000313" key="2">
    <source>
        <dbReference type="EMBL" id="MBK1646975.1"/>
    </source>
</evidence>